<feature type="transmembrane region" description="Helical" evidence="7">
    <location>
        <begin position="169"/>
        <end position="189"/>
    </location>
</feature>
<dbReference type="Proteomes" id="UP001239680">
    <property type="component" value="Unassembled WGS sequence"/>
</dbReference>
<feature type="transmembrane region" description="Helical" evidence="7">
    <location>
        <begin position="126"/>
        <end position="148"/>
    </location>
</feature>
<comment type="caution">
    <text evidence="8">The sequence shown here is derived from an EMBL/GenBank/DDBJ whole genome shotgun (WGS) entry which is preliminary data.</text>
</comment>
<feature type="transmembrane region" description="Helical" evidence="7">
    <location>
        <begin position="228"/>
        <end position="248"/>
    </location>
</feature>
<name>A0ABU0W1G1_9RHOB</name>
<gene>
    <name evidence="8" type="ORF">Q9295_15880</name>
</gene>
<sequence length="312" mass="33241">MTALIEVILPVFLLIGFGYAAARAKLFDEGSVDGVMRFAQNFALPCMLFRAIAQLDLSAAYDIGLLLTFYLSAFAAFGAGFFGARLVFKRPLPDAIAIGFASFFSNTLLLGLPITERAYGAEALAGNLAIISIHATLLYTFGIALMEWARGRGQGQSVLRMGRQIGGGILTQPLVIGVLAGFAVNLTALPLPQPFWDAVEMMVRASIPAALFGLGGVLFRYRPEGDRATIAMICAISLILQPALTYLLGRFVFGLDTAGLRSAVLTAAMAPGVNAYLFAHMYGVAMRVNASSVLFATVASIGTTWVWLNLLP</sequence>
<dbReference type="InterPro" id="IPR004776">
    <property type="entry name" value="Mem_transp_PIN-like"/>
</dbReference>
<organism evidence="8 9">
    <name type="scientific">Pseudogemmobacter lacusdianii</name>
    <dbReference type="NCBI Taxonomy" id="3069608"/>
    <lineage>
        <taxon>Bacteria</taxon>
        <taxon>Pseudomonadati</taxon>
        <taxon>Pseudomonadota</taxon>
        <taxon>Alphaproteobacteria</taxon>
        <taxon>Rhodobacterales</taxon>
        <taxon>Paracoccaceae</taxon>
        <taxon>Pseudogemmobacter</taxon>
    </lineage>
</organism>
<evidence type="ECO:0000256" key="2">
    <source>
        <dbReference type="ARBA" id="ARBA00022448"/>
    </source>
</evidence>
<keyword evidence="2" id="KW-0813">Transport</keyword>
<proteinExistence type="predicted"/>
<feature type="transmembrane region" description="Helical" evidence="7">
    <location>
        <begin position="63"/>
        <end position="88"/>
    </location>
</feature>
<feature type="transmembrane region" description="Helical" evidence="7">
    <location>
        <begin position="260"/>
        <end position="278"/>
    </location>
</feature>
<keyword evidence="5 7" id="KW-1133">Transmembrane helix</keyword>
<evidence type="ECO:0000256" key="1">
    <source>
        <dbReference type="ARBA" id="ARBA00004141"/>
    </source>
</evidence>
<comment type="subcellular location">
    <subcellularLocation>
        <location evidence="1">Membrane</location>
        <topology evidence="1">Multi-pass membrane protein</topology>
    </subcellularLocation>
</comment>
<dbReference type="RefSeq" id="WP_306681563.1">
    <property type="nucleotide sequence ID" value="NZ_JAVDBT010000017.1"/>
</dbReference>
<keyword evidence="3" id="KW-1003">Cell membrane</keyword>
<evidence type="ECO:0000256" key="3">
    <source>
        <dbReference type="ARBA" id="ARBA00022475"/>
    </source>
</evidence>
<keyword evidence="6 7" id="KW-0472">Membrane</keyword>
<evidence type="ECO:0000313" key="8">
    <source>
        <dbReference type="EMBL" id="MDQ2067857.1"/>
    </source>
</evidence>
<evidence type="ECO:0000256" key="7">
    <source>
        <dbReference type="SAM" id="Phobius"/>
    </source>
</evidence>
<reference evidence="8 9" key="1">
    <citation type="submission" date="2023-08" db="EMBL/GenBank/DDBJ databases">
        <title>Characterization of two Paracoccaceae strains isolated from Phycosphere and proposal of Xinfangfangia lacusdiani sp. nov.</title>
        <authorList>
            <person name="Deng Y."/>
            <person name="Zhang Y.Q."/>
        </authorList>
    </citation>
    <scope>NUCLEOTIDE SEQUENCE [LARGE SCALE GENOMIC DNA]</scope>
    <source>
        <strain evidence="8 9">CPCC 101601</strain>
    </source>
</reference>
<feature type="transmembrane region" description="Helical" evidence="7">
    <location>
        <begin position="290"/>
        <end position="308"/>
    </location>
</feature>
<dbReference type="EMBL" id="JAVDBT010000017">
    <property type="protein sequence ID" value="MDQ2067857.1"/>
    <property type="molecule type" value="Genomic_DNA"/>
</dbReference>
<accession>A0ABU0W1G1</accession>
<evidence type="ECO:0000313" key="9">
    <source>
        <dbReference type="Proteomes" id="UP001239680"/>
    </source>
</evidence>
<protein>
    <submittedName>
        <fullName evidence="8">AEC family transporter</fullName>
    </submittedName>
</protein>
<dbReference type="PANTHER" id="PTHR36838:SF3">
    <property type="entry name" value="TRANSPORTER AUXIN EFFLUX CARRIER EC FAMILY"/>
    <property type="match status" value="1"/>
</dbReference>
<evidence type="ECO:0000256" key="4">
    <source>
        <dbReference type="ARBA" id="ARBA00022692"/>
    </source>
</evidence>
<keyword evidence="4 7" id="KW-0812">Transmembrane</keyword>
<dbReference type="Pfam" id="PF03547">
    <property type="entry name" value="Mem_trans"/>
    <property type="match status" value="1"/>
</dbReference>
<keyword evidence="9" id="KW-1185">Reference proteome</keyword>
<dbReference type="PANTHER" id="PTHR36838">
    <property type="entry name" value="AUXIN EFFLUX CARRIER FAMILY PROTEIN"/>
    <property type="match status" value="1"/>
</dbReference>
<evidence type="ECO:0000256" key="5">
    <source>
        <dbReference type="ARBA" id="ARBA00022989"/>
    </source>
</evidence>
<feature type="transmembrane region" description="Helical" evidence="7">
    <location>
        <begin position="201"/>
        <end position="221"/>
    </location>
</feature>
<evidence type="ECO:0000256" key="6">
    <source>
        <dbReference type="ARBA" id="ARBA00023136"/>
    </source>
</evidence>
<feature type="transmembrane region" description="Helical" evidence="7">
    <location>
        <begin position="95"/>
        <end position="114"/>
    </location>
</feature>